<dbReference type="GO" id="GO:0045893">
    <property type="term" value="P:positive regulation of DNA-templated transcription"/>
    <property type="evidence" value="ECO:0007669"/>
    <property type="project" value="TreeGrafter"/>
</dbReference>
<dbReference type="GeneID" id="111240987"/>
<dbReference type="Proteomes" id="UP000087766">
    <property type="component" value="Unplaced"/>
</dbReference>
<keyword evidence="2" id="KW-0804">Transcription</keyword>
<reference evidence="7" key="1">
    <citation type="submission" date="2025-08" db="UniProtKB">
        <authorList>
            <consortium name="RefSeq"/>
        </authorList>
    </citation>
    <scope>IDENTIFICATION</scope>
    <source>
        <tissue evidence="7">Leaf</tissue>
    </source>
</reference>
<dbReference type="GO" id="GO:0003677">
    <property type="term" value="F:DNA binding"/>
    <property type="evidence" value="ECO:0007669"/>
    <property type="project" value="TreeGrafter"/>
</dbReference>
<keyword evidence="6" id="KW-1185">Reference proteome</keyword>
<evidence type="ECO:0000256" key="3">
    <source>
        <dbReference type="ARBA" id="ARBA00023242"/>
    </source>
</evidence>
<feature type="coiled-coil region" evidence="4">
    <location>
        <begin position="61"/>
        <end position="109"/>
    </location>
</feature>
<dbReference type="OrthoDB" id="1430924at2759"/>
<keyword evidence="4" id="KW-0175">Coiled coil</keyword>
<feature type="compositionally biased region" description="Polar residues" evidence="5">
    <location>
        <begin position="1"/>
        <end position="23"/>
    </location>
</feature>
<name>A0A3Q0EPB8_VIGRR</name>
<dbReference type="KEGG" id="vra:111240987"/>
<feature type="region of interest" description="Disordered" evidence="5">
    <location>
        <begin position="1"/>
        <end position="57"/>
    </location>
</feature>
<dbReference type="PANTHER" id="PTHR46391">
    <property type="entry name" value="BASIC LEUCINE ZIPPER 34"/>
    <property type="match status" value="1"/>
</dbReference>
<keyword evidence="3" id="KW-0539">Nucleus</keyword>
<dbReference type="InterPro" id="IPR046347">
    <property type="entry name" value="bZIP_sf"/>
</dbReference>
<dbReference type="AlphaFoldDB" id="A0A3Q0EPB8"/>
<keyword evidence="1" id="KW-0805">Transcription regulation</keyword>
<evidence type="ECO:0000313" key="6">
    <source>
        <dbReference type="Proteomes" id="UP000087766"/>
    </source>
</evidence>
<gene>
    <name evidence="7" type="primary">LOC111240987</name>
</gene>
<accession>A0A3Q0EPB8</accession>
<evidence type="ECO:0000313" key="7">
    <source>
        <dbReference type="RefSeq" id="XP_022632931.1"/>
    </source>
</evidence>
<dbReference type="RefSeq" id="XP_022632931.1">
    <property type="nucleotide sequence ID" value="XM_022777210.1"/>
</dbReference>
<dbReference type="GO" id="GO:0003700">
    <property type="term" value="F:DNA-binding transcription factor activity"/>
    <property type="evidence" value="ECO:0007669"/>
    <property type="project" value="InterPro"/>
</dbReference>
<feature type="compositionally biased region" description="Basic and acidic residues" evidence="5">
    <location>
        <begin position="24"/>
        <end position="37"/>
    </location>
</feature>
<dbReference type="SUPFAM" id="SSF57959">
    <property type="entry name" value="Leucine zipper domain"/>
    <property type="match status" value="1"/>
</dbReference>
<evidence type="ECO:0000256" key="2">
    <source>
        <dbReference type="ARBA" id="ARBA00023163"/>
    </source>
</evidence>
<dbReference type="GO" id="GO:0005634">
    <property type="term" value="C:nucleus"/>
    <property type="evidence" value="ECO:0007669"/>
    <property type="project" value="TreeGrafter"/>
</dbReference>
<evidence type="ECO:0000256" key="1">
    <source>
        <dbReference type="ARBA" id="ARBA00023015"/>
    </source>
</evidence>
<evidence type="ECO:0000256" key="5">
    <source>
        <dbReference type="SAM" id="MobiDB-lite"/>
    </source>
</evidence>
<evidence type="ECO:0000256" key="4">
    <source>
        <dbReference type="SAM" id="Coils"/>
    </source>
</evidence>
<proteinExistence type="predicted"/>
<protein>
    <submittedName>
        <fullName evidence="7">Ninein-like</fullName>
    </submittedName>
</protein>
<organism evidence="6 7">
    <name type="scientific">Vigna radiata var. radiata</name>
    <name type="common">Mung bean</name>
    <name type="synonym">Phaseolus aureus</name>
    <dbReference type="NCBI Taxonomy" id="3916"/>
    <lineage>
        <taxon>Eukaryota</taxon>
        <taxon>Viridiplantae</taxon>
        <taxon>Streptophyta</taxon>
        <taxon>Embryophyta</taxon>
        <taxon>Tracheophyta</taxon>
        <taxon>Spermatophyta</taxon>
        <taxon>Magnoliopsida</taxon>
        <taxon>eudicotyledons</taxon>
        <taxon>Gunneridae</taxon>
        <taxon>Pentapetalae</taxon>
        <taxon>rosids</taxon>
        <taxon>fabids</taxon>
        <taxon>Fabales</taxon>
        <taxon>Fabaceae</taxon>
        <taxon>Papilionoideae</taxon>
        <taxon>50 kb inversion clade</taxon>
        <taxon>NPAAA clade</taxon>
        <taxon>indigoferoid/millettioid clade</taxon>
        <taxon>Phaseoleae</taxon>
        <taxon>Vigna</taxon>
    </lineage>
</organism>
<dbReference type="InterPro" id="IPR052483">
    <property type="entry name" value="bZIP_transcription_regulators"/>
</dbReference>
<dbReference type="PANTHER" id="PTHR46391:SF20">
    <property type="entry name" value="BASIC LEUCINE ZIPPER 61"/>
    <property type="match status" value="1"/>
</dbReference>
<sequence length="165" mass="18966">MEQTKEGSNTNEKMVSDVDSSSTHVEEFQPQKHDKDPGLNLRRTVSNHSAKKSRKKKWKIIKKLEDEAKMLQAQLAILKPEHERQKKQLQLLMEEEKALLKEMHDLQEKALLKDAENEKSMETIKMLKELRQKQVEELLKLDIDPFDSVFNAAPSCEGGSGSKSP</sequence>